<accession>A0A0C2YQ18</accession>
<sequence>MSLTLGLNTAVSGLLTNQKGLDVISQNVVNVNTKGYVRKQMTPESRVVAGVGAGVQQGALTRNVDEGLMRDIRRQTSTQGALDVTQTYYPRLEDMFGTVGSSTSISHQIETLQASFETLATQVNTPAFQSATVQTAKDMTDKFNEMTSQMQNLRLEADRALHDTTGLINNQLSDIFDLNQKIVRNNAIGGDIGDLQDKRDTALTALSKYMDIQYFERGDGAMGVYTKSGKTLVDKGPAVMSHVATTITDSWMTAAGGNFNKLTLSTSDAPDINADINDGEVRALLDIRDTIVPNLQAQIDEVASKLKDAVNQVHNRGTIFPTQNSKMVGTRQLQNPNNTALNGSNPQHIWYTGNDDTTIAMFDSSGNQIASTTLRTIMSSTSYTDAAGAATALDMSDSATTLGVKMTDVAAKIQSWMRQQSYQGNIMTAASASVDTGTMVIDSGDPSVTLAFRDQTATANGSSTTDARINFDVDGDNKADKQVAGFSNFFGLNDFFTAKVPDSIQDSDVVAKDFTLGAARSFTLSDPTGTIGNTISMAAGSSLYDIAAKINTQTQTNESAILSSSSLTTTSTSSISITDANGTIAQVTFGAATMTLKDIADAINAKGSSAQAKAVQIGPNAYGLRIWDNRGVPLNIEVNGGAIGVSNLKSYLGMQPSQMVEASVIPEGSGYRLRIRQTSDRELYLGATPDTLTPAGSFITELKMHTASSRKAGTTQVREDIQGSPAKVSRGAMQYNSDLGKYYLSEGDNTTALALGAAMSTKTNMATAGSLYAGSYNFAEHAAASIAQVSTDAAHSKDRQDYQTTLGQALDKQYASTSGVNLDEEVANMINFQQAYSASAKVISTLQEMLDVLVNIVK</sequence>
<reference evidence="11 12" key="1">
    <citation type="submission" date="2015-01" db="EMBL/GenBank/DDBJ databases">
        <title>Genome Sequence of Magnetospirillum magnetotacticum Strain MS-1.</title>
        <authorList>
            <person name="Marinov G.K."/>
            <person name="Smalley M.D."/>
            <person name="DeSalvo G."/>
        </authorList>
    </citation>
    <scope>NUCLEOTIDE SEQUENCE [LARGE SCALE GENOMIC DNA]</scope>
    <source>
        <strain evidence="11 12">MS-1</strain>
    </source>
</reference>
<evidence type="ECO:0000256" key="7">
    <source>
        <dbReference type="SAM" id="Coils"/>
    </source>
</evidence>
<dbReference type="Pfam" id="PF22638">
    <property type="entry name" value="FlgK_D1"/>
    <property type="match status" value="1"/>
</dbReference>
<evidence type="ECO:0000256" key="2">
    <source>
        <dbReference type="ARBA" id="ARBA00004613"/>
    </source>
</evidence>
<keyword evidence="12" id="KW-1185">Reference proteome</keyword>
<evidence type="ECO:0000256" key="5">
    <source>
        <dbReference type="ARBA" id="ARBA00022525"/>
    </source>
</evidence>
<evidence type="ECO:0000259" key="10">
    <source>
        <dbReference type="Pfam" id="PF22638"/>
    </source>
</evidence>
<dbReference type="InterPro" id="IPR001444">
    <property type="entry name" value="Flag_bb_rod_N"/>
</dbReference>
<keyword evidence="11" id="KW-0966">Cell projection</keyword>
<dbReference type="GO" id="GO:0005576">
    <property type="term" value="C:extracellular region"/>
    <property type="evidence" value="ECO:0007669"/>
    <property type="project" value="UniProtKB-SubCell"/>
</dbReference>
<evidence type="ECO:0000256" key="1">
    <source>
        <dbReference type="ARBA" id="ARBA00004117"/>
    </source>
</evidence>
<dbReference type="GO" id="GO:0009424">
    <property type="term" value="C:bacterial-type flagellum hook"/>
    <property type="evidence" value="ECO:0007669"/>
    <property type="project" value="InterPro"/>
</dbReference>
<evidence type="ECO:0000259" key="9">
    <source>
        <dbReference type="Pfam" id="PF06429"/>
    </source>
</evidence>
<gene>
    <name evidence="11" type="ORF">CCC_00274</name>
</gene>
<dbReference type="InterPro" id="IPR053927">
    <property type="entry name" value="FlgK_helical"/>
</dbReference>
<dbReference type="PANTHER" id="PTHR30033:SF1">
    <property type="entry name" value="FLAGELLAR HOOK-ASSOCIATED PROTEIN 1"/>
    <property type="match status" value="1"/>
</dbReference>
<dbReference type="RefSeq" id="WP_009871096.1">
    <property type="nucleotide sequence ID" value="NZ_JXSL01000030.1"/>
</dbReference>
<comment type="caution">
    <text evidence="11">The sequence shown here is derived from an EMBL/GenBank/DDBJ whole genome shotgun (WGS) entry which is preliminary data.</text>
</comment>
<keyword evidence="5" id="KW-0964">Secreted</keyword>
<proteinExistence type="inferred from homology"/>
<dbReference type="GO" id="GO:0005198">
    <property type="term" value="F:structural molecule activity"/>
    <property type="evidence" value="ECO:0007669"/>
    <property type="project" value="InterPro"/>
</dbReference>
<feature type="domain" description="Flagellar basal-body/hook protein C-terminal" evidence="9">
    <location>
        <begin position="813"/>
        <end position="855"/>
    </location>
</feature>
<dbReference type="GO" id="GO:0044780">
    <property type="term" value="P:bacterial-type flagellum assembly"/>
    <property type="evidence" value="ECO:0007669"/>
    <property type="project" value="InterPro"/>
</dbReference>
<dbReference type="InterPro" id="IPR002371">
    <property type="entry name" value="FlgK"/>
</dbReference>
<evidence type="ECO:0000256" key="4">
    <source>
        <dbReference type="ARBA" id="ARBA00016244"/>
    </source>
</evidence>
<feature type="domain" description="Flagellar hook-associated protein FlgK helical" evidence="10">
    <location>
        <begin position="91"/>
        <end position="318"/>
    </location>
</feature>
<keyword evidence="6" id="KW-0975">Bacterial flagellum</keyword>
<dbReference type="NCBIfam" id="TIGR02492">
    <property type="entry name" value="flgK_ends"/>
    <property type="match status" value="1"/>
</dbReference>
<evidence type="ECO:0000259" key="8">
    <source>
        <dbReference type="Pfam" id="PF00460"/>
    </source>
</evidence>
<dbReference type="OrthoDB" id="7181295at2"/>
<protein>
    <recommendedName>
        <fullName evidence="4">Flagellar hook-associated protein 1</fullName>
    </recommendedName>
</protein>
<dbReference type="Pfam" id="PF00460">
    <property type="entry name" value="Flg_bb_rod"/>
    <property type="match status" value="1"/>
</dbReference>
<evidence type="ECO:0000313" key="12">
    <source>
        <dbReference type="Proteomes" id="UP000031971"/>
    </source>
</evidence>
<dbReference type="STRING" id="272627.CCC_00274"/>
<feature type="coiled-coil region" evidence="7">
    <location>
        <begin position="136"/>
        <end position="163"/>
    </location>
</feature>
<dbReference type="Proteomes" id="UP000031971">
    <property type="component" value="Unassembled WGS sequence"/>
</dbReference>
<dbReference type="AlphaFoldDB" id="A0A0C2YQ18"/>
<dbReference type="PANTHER" id="PTHR30033">
    <property type="entry name" value="FLAGELLAR HOOK-ASSOCIATED PROTEIN 1"/>
    <property type="match status" value="1"/>
</dbReference>
<keyword evidence="11" id="KW-0282">Flagellum</keyword>
<comment type="similarity">
    <text evidence="3">Belongs to the flagella basal body rod proteins family.</text>
</comment>
<dbReference type="Pfam" id="PF06429">
    <property type="entry name" value="Flg_bbr_C"/>
    <property type="match status" value="1"/>
</dbReference>
<evidence type="ECO:0000256" key="6">
    <source>
        <dbReference type="ARBA" id="ARBA00023143"/>
    </source>
</evidence>
<comment type="subcellular location">
    <subcellularLocation>
        <location evidence="1">Bacterial flagellum basal body</location>
    </subcellularLocation>
    <subcellularLocation>
        <location evidence="2">Secreted</location>
    </subcellularLocation>
</comment>
<name>A0A0C2YQ18_PARME</name>
<dbReference type="EMBL" id="JXSL01000030">
    <property type="protein sequence ID" value="KIL97213.1"/>
    <property type="molecule type" value="Genomic_DNA"/>
</dbReference>
<keyword evidence="11" id="KW-0969">Cilium</keyword>
<evidence type="ECO:0000256" key="3">
    <source>
        <dbReference type="ARBA" id="ARBA00009677"/>
    </source>
</evidence>
<keyword evidence="7" id="KW-0175">Coiled coil</keyword>
<evidence type="ECO:0000313" key="11">
    <source>
        <dbReference type="EMBL" id="KIL97213.1"/>
    </source>
</evidence>
<organism evidence="11 12">
    <name type="scientific">Paramagnetospirillum magnetotacticum MS-1</name>
    <dbReference type="NCBI Taxonomy" id="272627"/>
    <lineage>
        <taxon>Bacteria</taxon>
        <taxon>Pseudomonadati</taxon>
        <taxon>Pseudomonadota</taxon>
        <taxon>Alphaproteobacteria</taxon>
        <taxon>Rhodospirillales</taxon>
        <taxon>Magnetospirillaceae</taxon>
        <taxon>Paramagnetospirillum</taxon>
    </lineage>
</organism>
<dbReference type="InterPro" id="IPR010930">
    <property type="entry name" value="Flg_bb/hook_C_dom"/>
</dbReference>
<dbReference type="GO" id="GO:0009425">
    <property type="term" value="C:bacterial-type flagellum basal body"/>
    <property type="evidence" value="ECO:0007669"/>
    <property type="project" value="UniProtKB-SubCell"/>
</dbReference>
<feature type="domain" description="Flagellar basal body rod protein N-terminal" evidence="8">
    <location>
        <begin position="7"/>
        <end position="36"/>
    </location>
</feature>